<dbReference type="CDD" id="cd23659">
    <property type="entry name" value="USP_At3g01520-like"/>
    <property type="match status" value="1"/>
</dbReference>
<dbReference type="STRING" id="282301.A0A267FNF3"/>
<evidence type="ECO:0000259" key="1">
    <source>
        <dbReference type="Pfam" id="PF00582"/>
    </source>
</evidence>
<gene>
    <name evidence="2" type="ORF">BOX15_Mlig016470g1</name>
</gene>
<keyword evidence="3" id="KW-1185">Reference proteome</keyword>
<proteinExistence type="predicted"/>
<evidence type="ECO:0000313" key="2">
    <source>
        <dbReference type="EMBL" id="PAA74569.1"/>
    </source>
</evidence>
<organism evidence="2 3">
    <name type="scientific">Macrostomum lignano</name>
    <dbReference type="NCBI Taxonomy" id="282301"/>
    <lineage>
        <taxon>Eukaryota</taxon>
        <taxon>Metazoa</taxon>
        <taxon>Spiralia</taxon>
        <taxon>Lophotrochozoa</taxon>
        <taxon>Platyhelminthes</taxon>
        <taxon>Rhabditophora</taxon>
        <taxon>Macrostomorpha</taxon>
        <taxon>Macrostomida</taxon>
        <taxon>Macrostomidae</taxon>
        <taxon>Macrostomum</taxon>
    </lineage>
</organism>
<accession>A0A267FNF3</accession>
<dbReference type="Gene3D" id="3.40.50.620">
    <property type="entry name" value="HUPs"/>
    <property type="match status" value="1"/>
</dbReference>
<dbReference type="OrthoDB" id="843225at2759"/>
<dbReference type="InterPro" id="IPR006016">
    <property type="entry name" value="UspA"/>
</dbReference>
<dbReference type="Pfam" id="PF00582">
    <property type="entry name" value="Usp"/>
    <property type="match status" value="1"/>
</dbReference>
<dbReference type="InterPro" id="IPR006015">
    <property type="entry name" value="Universal_stress_UspA"/>
</dbReference>
<feature type="domain" description="UspA" evidence="1">
    <location>
        <begin position="4"/>
        <end position="150"/>
    </location>
</feature>
<dbReference type="EMBL" id="NIVC01000939">
    <property type="protein sequence ID" value="PAA74569.1"/>
    <property type="molecule type" value="Genomic_DNA"/>
</dbReference>
<reference evidence="2 3" key="1">
    <citation type="submission" date="2017-06" db="EMBL/GenBank/DDBJ databases">
        <title>A platform for efficient transgenesis in Macrostomum lignano, a flatworm model organism for stem cell research.</title>
        <authorList>
            <person name="Berezikov E."/>
        </authorList>
    </citation>
    <scope>NUCLEOTIDE SEQUENCE [LARGE SCALE GENOMIC DNA]</scope>
    <source>
        <strain evidence="2">DV1</strain>
        <tissue evidence="2">Whole organism</tissue>
    </source>
</reference>
<dbReference type="PANTHER" id="PTHR46989:SF3">
    <property type="entry name" value="USPA DOMAIN-CONTAINING PROTEIN"/>
    <property type="match status" value="1"/>
</dbReference>
<dbReference type="AlphaFoldDB" id="A0A267FNF3"/>
<sequence>MSGRKILIPLDGSQHAEAAYQWYLDNIRRDGDSLVIAHILEPPSLPSFSLKSGFNVPTEEWRNIILESGKKAKALEEDVSVRAMQTHLKMEFVAEPSKRPGEALVDIAWRTGCNMVVMGTRGLGDVKRAFLGSVSDYVLHNSRLAVTIVPVKLRDSQGERRPSQTGGADA</sequence>
<evidence type="ECO:0000313" key="3">
    <source>
        <dbReference type="Proteomes" id="UP000215902"/>
    </source>
</evidence>
<name>A0A267FNF3_9PLAT</name>
<dbReference type="Proteomes" id="UP000215902">
    <property type="component" value="Unassembled WGS sequence"/>
</dbReference>
<comment type="caution">
    <text evidence="2">The sequence shown here is derived from an EMBL/GenBank/DDBJ whole genome shotgun (WGS) entry which is preliminary data.</text>
</comment>
<dbReference type="PANTHER" id="PTHR46989">
    <property type="entry name" value="USP DOMAIN-CONTAINING PROTEIN"/>
    <property type="match status" value="1"/>
</dbReference>
<dbReference type="SUPFAM" id="SSF52402">
    <property type="entry name" value="Adenine nucleotide alpha hydrolases-like"/>
    <property type="match status" value="1"/>
</dbReference>
<protein>
    <recommendedName>
        <fullName evidence="1">UspA domain-containing protein</fullName>
    </recommendedName>
</protein>
<dbReference type="InterPro" id="IPR014729">
    <property type="entry name" value="Rossmann-like_a/b/a_fold"/>
</dbReference>
<dbReference type="PRINTS" id="PR01438">
    <property type="entry name" value="UNVRSLSTRESS"/>
</dbReference>